<dbReference type="Proteomes" id="UP000663874">
    <property type="component" value="Unassembled WGS sequence"/>
</dbReference>
<reference evidence="1" key="1">
    <citation type="submission" date="2021-02" db="EMBL/GenBank/DDBJ databases">
        <authorList>
            <person name="Nowell W R."/>
        </authorList>
    </citation>
    <scope>NUCLEOTIDE SEQUENCE</scope>
</reference>
<gene>
    <name evidence="1" type="ORF">FNK824_LOCUS33600</name>
</gene>
<feature type="non-terminal residue" evidence="1">
    <location>
        <position position="102"/>
    </location>
</feature>
<name>A0A819YHA6_9BILA</name>
<organism evidence="1 2">
    <name type="scientific">Rotaria sordida</name>
    <dbReference type="NCBI Taxonomy" id="392033"/>
    <lineage>
        <taxon>Eukaryota</taxon>
        <taxon>Metazoa</taxon>
        <taxon>Spiralia</taxon>
        <taxon>Gnathifera</taxon>
        <taxon>Rotifera</taxon>
        <taxon>Eurotatoria</taxon>
        <taxon>Bdelloidea</taxon>
        <taxon>Philodinida</taxon>
        <taxon>Philodinidae</taxon>
        <taxon>Rotaria</taxon>
    </lineage>
</organism>
<proteinExistence type="predicted"/>
<sequence>FTAEQANSSCGDLVCIIDKLFSYGQSPCRLQQLILNGNGHPDSWLSIRHLNRWLEKIFKRFPSLIRFTLTSPEWYVDSLLYGKKGLCLCQYRYKPHSIEIWL</sequence>
<comment type="caution">
    <text evidence="1">The sequence shown here is derived from an EMBL/GenBank/DDBJ whole genome shotgun (WGS) entry which is preliminary data.</text>
</comment>
<evidence type="ECO:0000313" key="2">
    <source>
        <dbReference type="Proteomes" id="UP000663874"/>
    </source>
</evidence>
<dbReference type="AlphaFoldDB" id="A0A819YHA6"/>
<evidence type="ECO:0000313" key="1">
    <source>
        <dbReference type="EMBL" id="CAF4149296.1"/>
    </source>
</evidence>
<protein>
    <submittedName>
        <fullName evidence="1">Uncharacterized protein</fullName>
    </submittedName>
</protein>
<dbReference type="EMBL" id="CAJOBE010012437">
    <property type="protein sequence ID" value="CAF4149296.1"/>
    <property type="molecule type" value="Genomic_DNA"/>
</dbReference>
<accession>A0A819YHA6</accession>